<dbReference type="SUPFAM" id="SSF88946">
    <property type="entry name" value="Sigma2 domain of RNA polymerase sigma factors"/>
    <property type="match status" value="1"/>
</dbReference>
<protein>
    <recommendedName>
        <fullName evidence="10">RNA polymerase sigma factor</fullName>
    </recommendedName>
</protein>
<dbReference type="InterPro" id="IPR014284">
    <property type="entry name" value="RNA_pol_sigma-70_dom"/>
</dbReference>
<reference evidence="8 9" key="1">
    <citation type="journal article" date="2016" name="Nat. Commun.">
        <title>Thousands of microbial genomes shed light on interconnected biogeochemical processes in an aquifer system.</title>
        <authorList>
            <person name="Anantharaman K."/>
            <person name="Brown C.T."/>
            <person name="Hug L.A."/>
            <person name="Sharon I."/>
            <person name="Castelle C.J."/>
            <person name="Probst A.J."/>
            <person name="Thomas B.C."/>
            <person name="Singh A."/>
            <person name="Wilkins M.J."/>
            <person name="Karaoz U."/>
            <person name="Brodie E.L."/>
            <person name="Williams K.H."/>
            <person name="Hubbard S.S."/>
            <person name="Banfield J.F."/>
        </authorList>
    </citation>
    <scope>NUCLEOTIDE SEQUENCE [LARGE SCALE GENOMIC DNA]</scope>
</reference>
<feature type="domain" description="RNA polymerase sigma-70 region 2" evidence="6">
    <location>
        <begin position="22"/>
        <end position="88"/>
    </location>
</feature>
<accession>A0A1F8F3B7</accession>
<dbReference type="GO" id="GO:0016987">
    <property type="term" value="F:sigma factor activity"/>
    <property type="evidence" value="ECO:0007669"/>
    <property type="project" value="UniProtKB-KW"/>
</dbReference>
<dbReference type="InterPro" id="IPR039425">
    <property type="entry name" value="RNA_pol_sigma-70-like"/>
</dbReference>
<dbReference type="PANTHER" id="PTHR43133">
    <property type="entry name" value="RNA POLYMERASE ECF-TYPE SIGMA FACTO"/>
    <property type="match status" value="1"/>
</dbReference>
<evidence type="ECO:0000259" key="7">
    <source>
        <dbReference type="Pfam" id="PF04545"/>
    </source>
</evidence>
<keyword evidence="4" id="KW-0238">DNA-binding</keyword>
<sequence>MFTDEQLVDRYLKKDEKALEELVKRYMPLIFGFVKRYTGNQDSASDITQEVFVKVWKNIKSFDQTKSFRTWIFTIAKRTAIDELRKQKAIPFSVLQEEGFENSIADESPSVLDQIFLQQQSKELALALAKLPTHYNSVIKLYANDSLNLREIADKLKEPLNTVKSRYRRGLALLRKLL</sequence>
<evidence type="ECO:0000256" key="4">
    <source>
        <dbReference type="ARBA" id="ARBA00023125"/>
    </source>
</evidence>
<dbReference type="Gene3D" id="1.10.10.10">
    <property type="entry name" value="Winged helix-like DNA-binding domain superfamily/Winged helix DNA-binding domain"/>
    <property type="match status" value="1"/>
</dbReference>
<evidence type="ECO:0008006" key="10">
    <source>
        <dbReference type="Google" id="ProtNLM"/>
    </source>
</evidence>
<dbReference type="InterPro" id="IPR013324">
    <property type="entry name" value="RNA_pol_sigma_r3/r4-like"/>
</dbReference>
<comment type="caution">
    <text evidence="8">The sequence shown here is derived from an EMBL/GenBank/DDBJ whole genome shotgun (WGS) entry which is preliminary data.</text>
</comment>
<dbReference type="InterPro" id="IPR007627">
    <property type="entry name" value="RNA_pol_sigma70_r2"/>
</dbReference>
<evidence type="ECO:0000256" key="5">
    <source>
        <dbReference type="ARBA" id="ARBA00023163"/>
    </source>
</evidence>
<evidence type="ECO:0000259" key="6">
    <source>
        <dbReference type="Pfam" id="PF04542"/>
    </source>
</evidence>
<keyword evidence="5" id="KW-0804">Transcription</keyword>
<dbReference type="NCBIfam" id="TIGR02937">
    <property type="entry name" value="sigma70-ECF"/>
    <property type="match status" value="1"/>
</dbReference>
<comment type="similarity">
    <text evidence="1">Belongs to the sigma-70 factor family. ECF subfamily.</text>
</comment>
<evidence type="ECO:0000256" key="3">
    <source>
        <dbReference type="ARBA" id="ARBA00023082"/>
    </source>
</evidence>
<dbReference type="InterPro" id="IPR007630">
    <property type="entry name" value="RNA_pol_sigma70_r4"/>
</dbReference>
<dbReference type="GO" id="GO:0006352">
    <property type="term" value="P:DNA-templated transcription initiation"/>
    <property type="evidence" value="ECO:0007669"/>
    <property type="project" value="InterPro"/>
</dbReference>
<dbReference type="AlphaFoldDB" id="A0A1F8F3B7"/>
<evidence type="ECO:0000313" key="9">
    <source>
        <dbReference type="Proteomes" id="UP000176834"/>
    </source>
</evidence>
<feature type="domain" description="RNA polymerase sigma-70 region 4" evidence="7">
    <location>
        <begin position="127"/>
        <end position="176"/>
    </location>
</feature>
<dbReference type="Pfam" id="PF04545">
    <property type="entry name" value="Sigma70_r4"/>
    <property type="match status" value="1"/>
</dbReference>
<proteinExistence type="inferred from homology"/>
<dbReference type="Pfam" id="PF04542">
    <property type="entry name" value="Sigma70_r2"/>
    <property type="match status" value="1"/>
</dbReference>
<name>A0A1F8F3B7_9BACT</name>
<dbReference type="Gene3D" id="1.10.1740.10">
    <property type="match status" value="1"/>
</dbReference>
<dbReference type="Proteomes" id="UP000176834">
    <property type="component" value="Unassembled WGS sequence"/>
</dbReference>
<evidence type="ECO:0000256" key="2">
    <source>
        <dbReference type="ARBA" id="ARBA00023015"/>
    </source>
</evidence>
<dbReference type="PANTHER" id="PTHR43133:SF62">
    <property type="entry name" value="RNA POLYMERASE SIGMA FACTOR SIGZ"/>
    <property type="match status" value="1"/>
</dbReference>
<keyword evidence="3" id="KW-0731">Sigma factor</keyword>
<keyword evidence="2" id="KW-0805">Transcription regulation</keyword>
<dbReference type="SUPFAM" id="SSF88659">
    <property type="entry name" value="Sigma3 and sigma4 domains of RNA polymerase sigma factors"/>
    <property type="match status" value="1"/>
</dbReference>
<gene>
    <name evidence="8" type="ORF">A3B86_02190</name>
</gene>
<organism evidence="8 9">
    <name type="scientific">Candidatus Yanofskybacteria bacterium RIFCSPHIGHO2_02_FULL_38_22b</name>
    <dbReference type="NCBI Taxonomy" id="1802673"/>
    <lineage>
        <taxon>Bacteria</taxon>
        <taxon>Candidatus Yanofskyibacteriota</taxon>
    </lineage>
</organism>
<evidence type="ECO:0000256" key="1">
    <source>
        <dbReference type="ARBA" id="ARBA00010641"/>
    </source>
</evidence>
<dbReference type="InterPro" id="IPR036388">
    <property type="entry name" value="WH-like_DNA-bd_sf"/>
</dbReference>
<evidence type="ECO:0000313" key="8">
    <source>
        <dbReference type="EMBL" id="OGN07627.1"/>
    </source>
</evidence>
<dbReference type="InterPro" id="IPR013325">
    <property type="entry name" value="RNA_pol_sigma_r2"/>
</dbReference>
<dbReference type="EMBL" id="MGJN01000003">
    <property type="protein sequence ID" value="OGN07627.1"/>
    <property type="molecule type" value="Genomic_DNA"/>
</dbReference>